<dbReference type="Gene3D" id="1.10.10.10">
    <property type="entry name" value="Winged helix-like DNA-binding domain superfamily/Winged helix DNA-binding domain"/>
    <property type="match status" value="1"/>
</dbReference>
<evidence type="ECO:0000313" key="2">
    <source>
        <dbReference type="EMBL" id="GJD63774.1"/>
    </source>
</evidence>
<keyword evidence="3" id="KW-1185">Reference proteome</keyword>
<dbReference type="InterPro" id="IPR006199">
    <property type="entry name" value="LexA_DNA-bd_dom"/>
</dbReference>
<reference evidence="2" key="1">
    <citation type="journal article" date="2016" name="Front. Microbiol.">
        <title>Genome Sequence of the Piezophilic, Mesophilic Sulfate-Reducing Bacterium Desulfovibrio indicus J2T.</title>
        <authorList>
            <person name="Cao J."/>
            <person name="Maignien L."/>
            <person name="Shao Z."/>
            <person name="Alain K."/>
            <person name="Jebbar M."/>
        </authorList>
    </citation>
    <scope>NUCLEOTIDE SEQUENCE</scope>
    <source>
        <strain evidence="2">JCM 32048</strain>
    </source>
</reference>
<dbReference type="Proteomes" id="UP001055286">
    <property type="component" value="Unassembled WGS sequence"/>
</dbReference>
<gene>
    <name evidence="2" type="primary">lexA_2</name>
    <name evidence="2" type="ORF">MPEAHAMD_3945</name>
</gene>
<feature type="domain" description="LexA repressor DNA-binding" evidence="1">
    <location>
        <begin position="10"/>
        <end position="73"/>
    </location>
</feature>
<dbReference type="InterPro" id="IPR036390">
    <property type="entry name" value="WH_DNA-bd_sf"/>
</dbReference>
<dbReference type="Pfam" id="PF01726">
    <property type="entry name" value="LexA_DNA_bind"/>
    <property type="match status" value="1"/>
</dbReference>
<dbReference type="AlphaFoldDB" id="A0AA37M696"/>
<dbReference type="GO" id="GO:0006508">
    <property type="term" value="P:proteolysis"/>
    <property type="evidence" value="ECO:0007669"/>
    <property type="project" value="InterPro"/>
</dbReference>
<name>A0AA37M696_9HYPH</name>
<dbReference type="EMBL" id="BPQJ01000019">
    <property type="protein sequence ID" value="GJD63774.1"/>
    <property type="molecule type" value="Genomic_DNA"/>
</dbReference>
<dbReference type="SUPFAM" id="SSF46785">
    <property type="entry name" value="Winged helix' DNA-binding domain"/>
    <property type="match status" value="1"/>
</dbReference>
<dbReference type="InterPro" id="IPR036388">
    <property type="entry name" value="WH-like_DNA-bd_sf"/>
</dbReference>
<dbReference type="GO" id="GO:0004252">
    <property type="term" value="F:serine-type endopeptidase activity"/>
    <property type="evidence" value="ECO:0007669"/>
    <property type="project" value="InterPro"/>
</dbReference>
<accession>A0AA37M696</accession>
<protein>
    <submittedName>
        <fullName evidence="2">LexA repressor</fullName>
    </submittedName>
</protein>
<evidence type="ECO:0000313" key="3">
    <source>
        <dbReference type="Proteomes" id="UP001055286"/>
    </source>
</evidence>
<sequence length="119" mass="12836">MTKGPCERVGLTPKQRQLLTFIERYAAARDGVPPSYDEMRVGVGLRSKSGIGRMLDALVERGHIRRLSSRSRGIELLAAPAGLALSALTQARIRNLSDRAGTSPNAFLSAVLDAHGDRP</sequence>
<comment type="caution">
    <text evidence="2">The sequence shown here is derived from an EMBL/GenBank/DDBJ whole genome shotgun (WGS) entry which is preliminary data.</text>
</comment>
<reference evidence="2" key="2">
    <citation type="submission" date="2021-08" db="EMBL/GenBank/DDBJ databases">
        <authorList>
            <person name="Tani A."/>
            <person name="Ola A."/>
            <person name="Ogura Y."/>
            <person name="Katsura K."/>
            <person name="Hayashi T."/>
        </authorList>
    </citation>
    <scope>NUCLEOTIDE SEQUENCE</scope>
    <source>
        <strain evidence="2">JCM 32048</strain>
    </source>
</reference>
<organism evidence="2 3">
    <name type="scientific">Methylobacterium frigidaeris</name>
    <dbReference type="NCBI Taxonomy" id="2038277"/>
    <lineage>
        <taxon>Bacteria</taxon>
        <taxon>Pseudomonadati</taxon>
        <taxon>Pseudomonadota</taxon>
        <taxon>Alphaproteobacteria</taxon>
        <taxon>Hyphomicrobiales</taxon>
        <taxon>Methylobacteriaceae</taxon>
        <taxon>Methylobacterium</taxon>
    </lineage>
</organism>
<proteinExistence type="predicted"/>
<evidence type="ECO:0000259" key="1">
    <source>
        <dbReference type="Pfam" id="PF01726"/>
    </source>
</evidence>
<dbReference type="RefSeq" id="WP_238192119.1">
    <property type="nucleotide sequence ID" value="NZ_BPQJ01000019.1"/>
</dbReference>